<dbReference type="InterPro" id="IPR014718">
    <property type="entry name" value="GH-type_carb-bd"/>
</dbReference>
<dbReference type="Pfam" id="PF14508">
    <property type="entry name" value="GH97_N"/>
    <property type="match status" value="1"/>
</dbReference>
<dbReference type="InterPro" id="IPR019563">
    <property type="entry name" value="GH97_catalytic"/>
</dbReference>
<keyword evidence="3 9" id="KW-0378">Hydrolase</keyword>
<dbReference type="EC" id="3.2.1.-" evidence="9"/>
<dbReference type="Pfam" id="PF14509">
    <property type="entry name" value="GH97_C"/>
    <property type="match status" value="1"/>
</dbReference>
<evidence type="ECO:0000313" key="9">
    <source>
        <dbReference type="EMBL" id="MFC4676135.1"/>
    </source>
</evidence>
<feature type="domain" description="Glycosyl-hydrolase 97 N-terminal" evidence="7">
    <location>
        <begin position="25"/>
        <end position="289"/>
    </location>
</feature>
<evidence type="ECO:0000259" key="6">
    <source>
        <dbReference type="Pfam" id="PF10566"/>
    </source>
</evidence>
<dbReference type="Gene3D" id="3.20.20.70">
    <property type="entry name" value="Aldolase class I"/>
    <property type="match status" value="1"/>
</dbReference>
<organism evidence="9 10">
    <name type="scientific">Dysgonomonas termitidis</name>
    <dbReference type="NCBI Taxonomy" id="1516126"/>
    <lineage>
        <taxon>Bacteria</taxon>
        <taxon>Pseudomonadati</taxon>
        <taxon>Bacteroidota</taxon>
        <taxon>Bacteroidia</taxon>
        <taxon>Bacteroidales</taxon>
        <taxon>Dysgonomonadaceae</taxon>
        <taxon>Dysgonomonas</taxon>
    </lineage>
</organism>
<dbReference type="InterPro" id="IPR017853">
    <property type="entry name" value="GH"/>
</dbReference>
<dbReference type="EMBL" id="JBHSGN010000121">
    <property type="protein sequence ID" value="MFC4676135.1"/>
    <property type="molecule type" value="Genomic_DNA"/>
</dbReference>
<evidence type="ECO:0000313" key="10">
    <source>
        <dbReference type="Proteomes" id="UP001596023"/>
    </source>
</evidence>
<evidence type="ECO:0000259" key="7">
    <source>
        <dbReference type="Pfam" id="PF14508"/>
    </source>
</evidence>
<feature type="domain" description="Glycosyl-hydrolase 97 catalytic" evidence="6">
    <location>
        <begin position="307"/>
        <end position="460"/>
    </location>
</feature>
<dbReference type="PANTHER" id="PTHR35803">
    <property type="entry name" value="GLUCAN 1,4-ALPHA-GLUCOSIDASE SUSB-RELATED"/>
    <property type="match status" value="1"/>
</dbReference>
<evidence type="ECO:0000259" key="8">
    <source>
        <dbReference type="Pfam" id="PF14509"/>
    </source>
</evidence>
<dbReference type="Pfam" id="PF10566">
    <property type="entry name" value="Glyco_hydro_97"/>
    <property type="match status" value="1"/>
</dbReference>
<feature type="domain" description="Glycosyl-hydrolase 97 C-terminal oligomerisation" evidence="8">
    <location>
        <begin position="558"/>
        <end position="653"/>
    </location>
</feature>
<dbReference type="InterPro" id="IPR013785">
    <property type="entry name" value="Aldolase_TIM"/>
</dbReference>
<comment type="caution">
    <text evidence="9">The sequence shown here is derived from an EMBL/GenBank/DDBJ whole genome shotgun (WGS) entry which is preliminary data.</text>
</comment>
<evidence type="ECO:0000256" key="3">
    <source>
        <dbReference type="ARBA" id="ARBA00022801"/>
    </source>
</evidence>
<protein>
    <submittedName>
        <fullName evidence="9">Glycoside hydrolase family 97 protein</fullName>
        <ecNumber evidence="9">3.2.1.-</ecNumber>
    </submittedName>
</protein>
<comment type="cofactor">
    <cofactor evidence="1">
        <name>Ca(2+)</name>
        <dbReference type="ChEBI" id="CHEBI:29108"/>
    </cofactor>
</comment>
<dbReference type="InterPro" id="IPR029486">
    <property type="entry name" value="GH97_N"/>
</dbReference>
<sequence length="657" mass="74378">MNKAIASIILFCFSIGLIHGKDYIVSSPDRKIQVKVSDGKELSWSVNFNKETILKPSRIAMTVKESNDVFGINVSAQKVSRRSVDEAFEVVVPTKFRNMKDNYNEMSLTFKGGYAVTFRVYNNGSAYRFETAVPSQKIHVENETVEFNLGGNYNTYWPKESSPNFITHCEGDFDYISVSDIPNRKYAYLPIYLSSASGTKMVIMEAGLSDYPNLFLSGTATQKLNGVFPPVILEKKIKEGSDRNEEIVLNADYIAKTEGKRTFPWRLLIISPDDKSLLENNLVYQLSPPGVAGDKSWIKPGRISWDWWSTLNVYDVDFEAGVNTRTYKYYIDFAAKYGLEYILLDEGWSAGTWNIREPNKDVDVQELVRYGKTKNVGLVLWALWNPLHEDIEGILDLYKQWGIKGVKIDFMQRNDQEMVNFYENVGKAAFERHLLVDFHGAFKPSGLHRKYPNVMTYEGVYGLEHNKSSNDISPDHDLILPFTRMVAGPMDYTPGATVNATQNDFHMNFTHPMSQGTRAHQGALFIAFESPLQMFADSPSNYYKTPDFTSFIAQIPTVWDETKAIEAEAGKYLTIARRSGNKWYIASLTNWDQRKLSVNLNFIGEGKYKAEILKDGVNANRYGSDFKIETKDVSGGQTLEINMAKGGGWAAILTPAE</sequence>
<dbReference type="SUPFAM" id="SSF51445">
    <property type="entry name" value="(Trans)glycosidases"/>
    <property type="match status" value="1"/>
</dbReference>
<dbReference type="InterPro" id="IPR013780">
    <property type="entry name" value="Glyco_hydro_b"/>
</dbReference>
<dbReference type="RefSeq" id="WP_380000046.1">
    <property type="nucleotide sequence ID" value="NZ_JBHSGN010000121.1"/>
</dbReference>
<keyword evidence="10" id="KW-1185">Reference proteome</keyword>
<dbReference type="InterPro" id="IPR029483">
    <property type="entry name" value="GH97_C"/>
</dbReference>
<evidence type="ECO:0000256" key="5">
    <source>
        <dbReference type="ARBA" id="ARBA00023295"/>
    </source>
</evidence>
<name>A0ABV9L0W1_9BACT</name>
<dbReference type="PANTHER" id="PTHR35803:SF2">
    <property type="entry name" value="RETAINING ALPHA-GALACTOSIDASE"/>
    <property type="match status" value="1"/>
</dbReference>
<accession>A0ABV9L0W1</accession>
<dbReference type="Gene3D" id="2.60.40.1180">
    <property type="entry name" value="Golgi alpha-mannosidase II"/>
    <property type="match status" value="1"/>
</dbReference>
<keyword evidence="5 9" id="KW-0326">Glycosidase</keyword>
<gene>
    <name evidence="9" type="ORF">ACFO6W_20835</name>
</gene>
<keyword evidence="4" id="KW-0106">Calcium</keyword>
<dbReference type="Gene3D" id="2.70.98.10">
    <property type="match status" value="1"/>
</dbReference>
<dbReference type="Proteomes" id="UP001596023">
    <property type="component" value="Unassembled WGS sequence"/>
</dbReference>
<dbReference type="GO" id="GO:0016798">
    <property type="term" value="F:hydrolase activity, acting on glycosyl bonds"/>
    <property type="evidence" value="ECO:0007669"/>
    <property type="project" value="UniProtKB-KW"/>
</dbReference>
<reference evidence="10" key="1">
    <citation type="journal article" date="2019" name="Int. J. Syst. Evol. Microbiol.">
        <title>The Global Catalogue of Microorganisms (GCM) 10K type strain sequencing project: providing services to taxonomists for standard genome sequencing and annotation.</title>
        <authorList>
            <consortium name="The Broad Institute Genomics Platform"/>
            <consortium name="The Broad Institute Genome Sequencing Center for Infectious Disease"/>
            <person name="Wu L."/>
            <person name="Ma J."/>
        </authorList>
    </citation>
    <scope>NUCLEOTIDE SEQUENCE [LARGE SCALE GENOMIC DNA]</scope>
    <source>
        <strain evidence="10">CCUG 66188</strain>
    </source>
</reference>
<evidence type="ECO:0000256" key="4">
    <source>
        <dbReference type="ARBA" id="ARBA00022837"/>
    </source>
</evidence>
<proteinExistence type="predicted"/>
<dbReference type="InterPro" id="IPR052720">
    <property type="entry name" value="Glycosyl_hydrolase_97"/>
</dbReference>
<comment type="subunit">
    <text evidence="2">Monomer.</text>
</comment>
<evidence type="ECO:0000256" key="1">
    <source>
        <dbReference type="ARBA" id="ARBA00001913"/>
    </source>
</evidence>
<evidence type="ECO:0000256" key="2">
    <source>
        <dbReference type="ARBA" id="ARBA00011245"/>
    </source>
</evidence>